<accession>A0ABS7RRW7</accession>
<dbReference type="Proteomes" id="UP000754710">
    <property type="component" value="Unassembled WGS sequence"/>
</dbReference>
<evidence type="ECO:0000256" key="1">
    <source>
        <dbReference type="SAM" id="Phobius"/>
    </source>
</evidence>
<keyword evidence="1" id="KW-1133">Transmembrane helix</keyword>
<name>A0ABS7RRW7_9ACTN</name>
<organism evidence="2 3">
    <name type="scientific">Nocardioides jiangsuensis</name>
    <dbReference type="NCBI Taxonomy" id="2866161"/>
    <lineage>
        <taxon>Bacteria</taxon>
        <taxon>Bacillati</taxon>
        <taxon>Actinomycetota</taxon>
        <taxon>Actinomycetes</taxon>
        <taxon>Propionibacteriales</taxon>
        <taxon>Nocardioidaceae</taxon>
        <taxon>Nocardioides</taxon>
    </lineage>
</organism>
<gene>
    <name evidence="2" type="ORF">K1X13_18115</name>
</gene>
<dbReference type="RefSeq" id="WP_221026535.1">
    <property type="nucleotide sequence ID" value="NZ_JAIEZQ010000003.1"/>
</dbReference>
<proteinExistence type="predicted"/>
<keyword evidence="1" id="KW-0812">Transmembrane</keyword>
<evidence type="ECO:0000313" key="3">
    <source>
        <dbReference type="Proteomes" id="UP000754710"/>
    </source>
</evidence>
<comment type="caution">
    <text evidence="2">The sequence shown here is derived from an EMBL/GenBank/DDBJ whole genome shotgun (WGS) entry which is preliminary data.</text>
</comment>
<feature type="transmembrane region" description="Helical" evidence="1">
    <location>
        <begin position="20"/>
        <end position="46"/>
    </location>
</feature>
<evidence type="ECO:0000313" key="2">
    <source>
        <dbReference type="EMBL" id="MBY9076750.1"/>
    </source>
</evidence>
<dbReference type="EMBL" id="JAIEZQ010000003">
    <property type="protein sequence ID" value="MBY9076750.1"/>
    <property type="molecule type" value="Genomic_DNA"/>
</dbReference>
<keyword evidence="3" id="KW-1185">Reference proteome</keyword>
<keyword evidence="1" id="KW-0472">Membrane</keyword>
<feature type="transmembrane region" description="Helical" evidence="1">
    <location>
        <begin position="58"/>
        <end position="77"/>
    </location>
</feature>
<reference evidence="2 3" key="1">
    <citation type="submission" date="2021-08" db="EMBL/GenBank/DDBJ databases">
        <title>Nocardioides bacterium WL0053 sp. nov., isolated from the sediment.</title>
        <authorList>
            <person name="Wang L."/>
            <person name="Zhang D."/>
            <person name="Zhang A."/>
        </authorList>
    </citation>
    <scope>NUCLEOTIDE SEQUENCE [LARGE SCALE GENOMIC DNA]</scope>
    <source>
        <strain evidence="2 3">WL0053</strain>
    </source>
</reference>
<sequence length="97" mass="10234">MSKHDTTAGRSPHRAGAFDIRTFIAMLIGLYGLVLVVTGLVSTSAADLEKAGGVNVNLWTGIGLLVVAALFQGWAMLRPLVVPEDFDGREDDQHGAG</sequence>
<protein>
    <submittedName>
        <fullName evidence="2">Uncharacterized protein</fullName>
    </submittedName>
</protein>